<sequence length="124" mass="13776">NANDYLCKINLQWRSGRVHTISDIVEDGLELGQLFTPLGGHLTKNLQKREKDKYRRKQSRFHFSELASHGLFLSAESPKLWAPSRRALLGGPPVCTLALELAASTSSIPCPVPPEGDFAFQALF</sequence>
<evidence type="ECO:0000313" key="2">
    <source>
        <dbReference type="Proteomes" id="UP001497382"/>
    </source>
</evidence>
<protein>
    <submittedName>
        <fullName evidence="1">Uncharacterized protein</fullName>
    </submittedName>
</protein>
<gene>
    <name evidence="1" type="ORF">LARSCL_LOCUS18644</name>
</gene>
<accession>A0AAV2BDN4</accession>
<name>A0AAV2BDN4_9ARAC</name>
<evidence type="ECO:0000313" key="1">
    <source>
        <dbReference type="EMBL" id="CAL1294331.1"/>
    </source>
</evidence>
<proteinExistence type="predicted"/>
<dbReference type="EMBL" id="CAXIEN010000342">
    <property type="protein sequence ID" value="CAL1294331.1"/>
    <property type="molecule type" value="Genomic_DNA"/>
</dbReference>
<dbReference type="Proteomes" id="UP001497382">
    <property type="component" value="Unassembled WGS sequence"/>
</dbReference>
<reference evidence="1 2" key="1">
    <citation type="submission" date="2024-04" db="EMBL/GenBank/DDBJ databases">
        <authorList>
            <person name="Rising A."/>
            <person name="Reimegard J."/>
            <person name="Sonavane S."/>
            <person name="Akerstrom W."/>
            <person name="Nylinder S."/>
            <person name="Hedman E."/>
            <person name="Kallberg Y."/>
        </authorList>
    </citation>
    <scope>NUCLEOTIDE SEQUENCE [LARGE SCALE GENOMIC DNA]</scope>
</reference>
<comment type="caution">
    <text evidence="1">The sequence shown here is derived from an EMBL/GenBank/DDBJ whole genome shotgun (WGS) entry which is preliminary data.</text>
</comment>
<feature type="non-terminal residue" evidence="1">
    <location>
        <position position="1"/>
    </location>
</feature>
<keyword evidence="2" id="KW-1185">Reference proteome</keyword>
<organism evidence="1 2">
    <name type="scientific">Larinioides sclopetarius</name>
    <dbReference type="NCBI Taxonomy" id="280406"/>
    <lineage>
        <taxon>Eukaryota</taxon>
        <taxon>Metazoa</taxon>
        <taxon>Ecdysozoa</taxon>
        <taxon>Arthropoda</taxon>
        <taxon>Chelicerata</taxon>
        <taxon>Arachnida</taxon>
        <taxon>Araneae</taxon>
        <taxon>Araneomorphae</taxon>
        <taxon>Entelegynae</taxon>
        <taxon>Araneoidea</taxon>
        <taxon>Araneidae</taxon>
        <taxon>Larinioides</taxon>
    </lineage>
</organism>
<dbReference type="AlphaFoldDB" id="A0AAV2BDN4"/>